<gene>
    <name evidence="1" type="ordered locus">Snas_0316</name>
</gene>
<dbReference type="EMBL" id="CP001778">
    <property type="protein sequence ID" value="ADD40034.1"/>
    <property type="molecule type" value="Genomic_DNA"/>
</dbReference>
<accession>D3Q364</accession>
<dbReference type="RefSeq" id="WP_013015605.1">
    <property type="nucleotide sequence ID" value="NC_013947.1"/>
</dbReference>
<dbReference type="OrthoDB" id="3213425at2"/>
<dbReference type="Gene3D" id="1.10.260.40">
    <property type="entry name" value="lambda repressor-like DNA-binding domains"/>
    <property type="match status" value="1"/>
</dbReference>
<organism evidence="1 2">
    <name type="scientific">Stackebrandtia nassauensis (strain DSM 44728 / CIP 108903 / NRRL B-16338 / NBRC 102104 / LLR-40K-21)</name>
    <dbReference type="NCBI Taxonomy" id="446470"/>
    <lineage>
        <taxon>Bacteria</taxon>
        <taxon>Bacillati</taxon>
        <taxon>Actinomycetota</taxon>
        <taxon>Actinomycetes</taxon>
        <taxon>Glycomycetales</taxon>
        <taxon>Glycomycetaceae</taxon>
        <taxon>Stackebrandtia</taxon>
    </lineage>
</organism>
<dbReference type="AlphaFoldDB" id="D3Q364"/>
<reference evidence="1 2" key="1">
    <citation type="journal article" date="2009" name="Stand. Genomic Sci.">
        <title>Complete genome sequence of Stackebrandtia nassauensis type strain (LLR-40K-21).</title>
        <authorList>
            <person name="Munk C."/>
            <person name="Lapidus A."/>
            <person name="Copeland A."/>
            <person name="Jando M."/>
            <person name="Mayilraj S."/>
            <person name="Glavina Del Rio T."/>
            <person name="Nolan M."/>
            <person name="Chen F."/>
            <person name="Lucas S."/>
            <person name="Tice H."/>
            <person name="Cheng J.F."/>
            <person name="Han C."/>
            <person name="Detter J.C."/>
            <person name="Bruce D."/>
            <person name="Goodwin L."/>
            <person name="Chain P."/>
            <person name="Pitluck S."/>
            <person name="Goker M."/>
            <person name="Ovchinikova G."/>
            <person name="Pati A."/>
            <person name="Ivanova N."/>
            <person name="Mavromatis K."/>
            <person name="Chen A."/>
            <person name="Palaniappan K."/>
            <person name="Land M."/>
            <person name="Hauser L."/>
            <person name="Chang Y.J."/>
            <person name="Jeffries C.D."/>
            <person name="Bristow J."/>
            <person name="Eisen J.A."/>
            <person name="Markowitz V."/>
            <person name="Hugenholtz P."/>
            <person name="Kyrpides N.C."/>
            <person name="Klenk H.P."/>
        </authorList>
    </citation>
    <scope>NUCLEOTIDE SEQUENCE [LARGE SCALE GENOMIC DNA]</scope>
    <source>
        <strain evidence="2">DSM 44728 / CIP 108903 / NRRL B-16338 / NBRC 102104 / LLR-40K-21</strain>
    </source>
</reference>
<keyword evidence="2" id="KW-1185">Reference proteome</keyword>
<proteinExistence type="predicted"/>
<evidence type="ECO:0000313" key="1">
    <source>
        <dbReference type="EMBL" id="ADD40034.1"/>
    </source>
</evidence>
<dbReference type="HOGENOM" id="CLU_171841_0_0_11"/>
<name>D3Q364_STANL</name>
<dbReference type="Proteomes" id="UP000000844">
    <property type="component" value="Chromosome"/>
</dbReference>
<dbReference type="GO" id="GO:0003677">
    <property type="term" value="F:DNA binding"/>
    <property type="evidence" value="ECO:0007669"/>
    <property type="project" value="InterPro"/>
</dbReference>
<evidence type="ECO:0000313" key="2">
    <source>
        <dbReference type="Proteomes" id="UP000000844"/>
    </source>
</evidence>
<dbReference type="InterPro" id="IPR010982">
    <property type="entry name" value="Lambda_DNA-bd_dom_sf"/>
</dbReference>
<protein>
    <recommendedName>
        <fullName evidence="3">HTH cro/C1-type domain-containing protein</fullName>
    </recommendedName>
</protein>
<evidence type="ECO:0008006" key="3">
    <source>
        <dbReference type="Google" id="ProtNLM"/>
    </source>
</evidence>
<dbReference type="KEGG" id="sna:Snas_0316"/>
<dbReference type="InterPro" id="IPR001387">
    <property type="entry name" value="Cro/C1-type_HTH"/>
</dbReference>
<dbReference type="CDD" id="cd00093">
    <property type="entry name" value="HTH_XRE"/>
    <property type="match status" value="1"/>
</dbReference>
<sequence length="90" mass="10340">MIQEEPIHDLLQRLRVRAGLSERELADVLCTIARQSTITANRVRRWECGDRIPGPQWRAALSTAFDIPQSQLTQAAKLTRLMRSLDRLET</sequence>
<dbReference type="SUPFAM" id="SSF47413">
    <property type="entry name" value="lambda repressor-like DNA-binding domains"/>
    <property type="match status" value="1"/>
</dbReference>